<dbReference type="SUPFAM" id="SSF46785">
    <property type="entry name" value="Winged helix' DNA-binding domain"/>
    <property type="match status" value="1"/>
</dbReference>
<organism evidence="5 6">
    <name type="scientific">Dongia rigui</name>
    <dbReference type="NCBI Taxonomy" id="940149"/>
    <lineage>
        <taxon>Bacteria</taxon>
        <taxon>Pseudomonadati</taxon>
        <taxon>Pseudomonadota</taxon>
        <taxon>Alphaproteobacteria</taxon>
        <taxon>Rhodospirillales</taxon>
        <taxon>Dongiaceae</taxon>
        <taxon>Dongia</taxon>
    </lineage>
</organism>
<name>A0ABU5E2U3_9PROT</name>
<accession>A0ABU5E2U3</accession>
<dbReference type="GO" id="GO:0003677">
    <property type="term" value="F:DNA binding"/>
    <property type="evidence" value="ECO:0007669"/>
    <property type="project" value="UniProtKB-KW"/>
</dbReference>
<sequence>MGRSARNKVARHKRIMEALQVNAAVRVGELAEALGVSGETIRRDLSELGNEGAVSRTFGGAVAKPVLHEPNWRVRHDALRAERGIIAELAFKLVHPGDVLILETGSTVMHLAEALANNGRDLSVITSSLEVALVLGRNNAIEVHLCPGILDAREGSVVGAEAEDFLERYNATTAFVGSTGITTAGLQESHTGIAAVKCTMLSRAKKRVVLLDHSKFDQTSLVTACPLTDFDVMISDRPPGGDLAAALEAAGVSVVT</sequence>
<dbReference type="RefSeq" id="WP_320502371.1">
    <property type="nucleotide sequence ID" value="NZ_JAXCLX010000003.1"/>
</dbReference>
<dbReference type="PRINTS" id="PR00037">
    <property type="entry name" value="HTHLACR"/>
</dbReference>
<keyword evidence="1" id="KW-0805">Transcription regulation</keyword>
<dbReference type="InterPro" id="IPR018356">
    <property type="entry name" value="Tscrpt_reg_HTH_DeoR_CS"/>
</dbReference>
<protein>
    <submittedName>
        <fullName evidence="5">DeoR/GlpR family DNA-binding transcription regulator</fullName>
    </submittedName>
</protein>
<dbReference type="InterPro" id="IPR001034">
    <property type="entry name" value="DeoR_HTH"/>
</dbReference>
<evidence type="ECO:0000313" key="6">
    <source>
        <dbReference type="Proteomes" id="UP001271769"/>
    </source>
</evidence>
<proteinExistence type="predicted"/>
<dbReference type="PROSITE" id="PS00894">
    <property type="entry name" value="HTH_DEOR_1"/>
    <property type="match status" value="1"/>
</dbReference>
<dbReference type="PANTHER" id="PTHR30363:SF44">
    <property type="entry name" value="AGA OPERON TRANSCRIPTIONAL REPRESSOR-RELATED"/>
    <property type="match status" value="1"/>
</dbReference>
<dbReference type="EMBL" id="JAXCLX010000003">
    <property type="protein sequence ID" value="MDY0873900.1"/>
    <property type="molecule type" value="Genomic_DNA"/>
</dbReference>
<keyword evidence="3" id="KW-0804">Transcription</keyword>
<evidence type="ECO:0000313" key="5">
    <source>
        <dbReference type="EMBL" id="MDY0873900.1"/>
    </source>
</evidence>
<comment type="caution">
    <text evidence="5">The sequence shown here is derived from an EMBL/GenBank/DDBJ whole genome shotgun (WGS) entry which is preliminary data.</text>
</comment>
<dbReference type="InterPro" id="IPR037171">
    <property type="entry name" value="NagB/RpiA_transferase-like"/>
</dbReference>
<evidence type="ECO:0000256" key="3">
    <source>
        <dbReference type="ARBA" id="ARBA00023163"/>
    </source>
</evidence>
<gene>
    <name evidence="5" type="ORF">SMD31_18310</name>
</gene>
<dbReference type="InterPro" id="IPR036388">
    <property type="entry name" value="WH-like_DNA-bd_sf"/>
</dbReference>
<dbReference type="InterPro" id="IPR036390">
    <property type="entry name" value="WH_DNA-bd_sf"/>
</dbReference>
<dbReference type="Pfam" id="PF08220">
    <property type="entry name" value="HTH_DeoR"/>
    <property type="match status" value="1"/>
</dbReference>
<feature type="domain" description="HTH deoR-type" evidence="4">
    <location>
        <begin position="8"/>
        <end position="63"/>
    </location>
</feature>
<evidence type="ECO:0000259" key="4">
    <source>
        <dbReference type="PROSITE" id="PS51000"/>
    </source>
</evidence>
<dbReference type="PANTHER" id="PTHR30363">
    <property type="entry name" value="HTH-TYPE TRANSCRIPTIONAL REGULATOR SRLR-RELATED"/>
    <property type="match status" value="1"/>
</dbReference>
<evidence type="ECO:0000256" key="1">
    <source>
        <dbReference type="ARBA" id="ARBA00023015"/>
    </source>
</evidence>
<dbReference type="SUPFAM" id="SSF100950">
    <property type="entry name" value="NagB/RpiA/CoA transferase-like"/>
    <property type="match status" value="1"/>
</dbReference>
<dbReference type="SMART" id="SM01134">
    <property type="entry name" value="DeoRC"/>
    <property type="match status" value="1"/>
</dbReference>
<dbReference type="Proteomes" id="UP001271769">
    <property type="component" value="Unassembled WGS sequence"/>
</dbReference>
<dbReference type="Gene3D" id="1.10.10.10">
    <property type="entry name" value="Winged helix-like DNA-binding domain superfamily/Winged helix DNA-binding domain"/>
    <property type="match status" value="1"/>
</dbReference>
<evidence type="ECO:0000256" key="2">
    <source>
        <dbReference type="ARBA" id="ARBA00023125"/>
    </source>
</evidence>
<dbReference type="Pfam" id="PF00455">
    <property type="entry name" value="DeoRC"/>
    <property type="match status" value="1"/>
</dbReference>
<dbReference type="InterPro" id="IPR014036">
    <property type="entry name" value="DeoR-like_C"/>
</dbReference>
<keyword evidence="6" id="KW-1185">Reference proteome</keyword>
<reference evidence="5 6" key="1">
    <citation type="journal article" date="2013" name="Antonie Van Leeuwenhoek">
        <title>Dongia rigui sp. nov., isolated from freshwater of a large wetland in Korea.</title>
        <authorList>
            <person name="Baik K.S."/>
            <person name="Hwang Y.M."/>
            <person name="Choi J.S."/>
            <person name="Kwon J."/>
            <person name="Seong C.N."/>
        </authorList>
    </citation>
    <scope>NUCLEOTIDE SEQUENCE [LARGE SCALE GENOMIC DNA]</scope>
    <source>
        <strain evidence="5 6">04SU4-P</strain>
    </source>
</reference>
<dbReference type="PROSITE" id="PS51000">
    <property type="entry name" value="HTH_DEOR_2"/>
    <property type="match status" value="1"/>
</dbReference>
<dbReference type="SMART" id="SM00420">
    <property type="entry name" value="HTH_DEOR"/>
    <property type="match status" value="1"/>
</dbReference>
<dbReference type="Gene3D" id="3.40.50.1360">
    <property type="match status" value="1"/>
</dbReference>
<keyword evidence="2 5" id="KW-0238">DNA-binding</keyword>
<dbReference type="InterPro" id="IPR050313">
    <property type="entry name" value="Carb_Metab_HTH_regulators"/>
</dbReference>